<dbReference type="GO" id="GO:0006777">
    <property type="term" value="P:Mo-molybdopterin cofactor biosynthetic process"/>
    <property type="evidence" value="ECO:0000318"/>
    <property type="project" value="GO_Central"/>
</dbReference>
<dbReference type="SFLD" id="SFLDG01383">
    <property type="entry name" value="cyclic_pyranopterin_phosphate"/>
    <property type="match status" value="1"/>
</dbReference>
<dbReference type="GO" id="GO:0046872">
    <property type="term" value="F:metal ion binding"/>
    <property type="evidence" value="ECO:0007669"/>
    <property type="project" value="UniProtKB-KW"/>
</dbReference>
<dbReference type="SUPFAM" id="SSF102114">
    <property type="entry name" value="Radical SAM enzymes"/>
    <property type="match status" value="1"/>
</dbReference>
<evidence type="ECO:0000256" key="5">
    <source>
        <dbReference type="ARBA" id="ARBA00022691"/>
    </source>
</evidence>
<evidence type="ECO:0000256" key="8">
    <source>
        <dbReference type="ARBA" id="ARBA00023004"/>
    </source>
</evidence>
<dbReference type="OMA" id="VPMARHF"/>
<dbReference type="NCBIfam" id="TIGR02666">
    <property type="entry name" value="moaA"/>
    <property type="match status" value="1"/>
</dbReference>
<evidence type="ECO:0000313" key="18">
    <source>
        <dbReference type="EnsemblPlants" id="Pp3c6_6420V3.1"/>
    </source>
</evidence>
<keyword evidence="19" id="KW-1185">Reference proteome</keyword>
<feature type="compositionally biased region" description="Basic and acidic residues" evidence="14">
    <location>
        <begin position="100"/>
        <end position="114"/>
    </location>
</feature>
<comment type="cofactor">
    <cofactor evidence="1">
        <name>[4Fe-4S] cluster</name>
        <dbReference type="ChEBI" id="CHEBI:49883"/>
    </cofactor>
</comment>
<dbReference type="Pfam" id="PF06463">
    <property type="entry name" value="Mob_synth_C"/>
    <property type="match status" value="1"/>
</dbReference>
<feature type="signal peptide" evidence="15">
    <location>
        <begin position="1"/>
        <end position="17"/>
    </location>
</feature>
<dbReference type="GO" id="GO:0051539">
    <property type="term" value="F:4 iron, 4 sulfur cluster binding"/>
    <property type="evidence" value="ECO:0007669"/>
    <property type="project" value="UniProtKB-KW"/>
</dbReference>
<dbReference type="InterPro" id="IPR040064">
    <property type="entry name" value="MoaA-like"/>
</dbReference>
<dbReference type="InterPro" id="IPR010505">
    <property type="entry name" value="MoaA_twitch"/>
</dbReference>
<organism evidence="17">
    <name type="scientific">Physcomitrium patens</name>
    <name type="common">Spreading-leaved earth moss</name>
    <name type="synonym">Physcomitrella patens</name>
    <dbReference type="NCBI Taxonomy" id="3218"/>
    <lineage>
        <taxon>Eukaryota</taxon>
        <taxon>Viridiplantae</taxon>
        <taxon>Streptophyta</taxon>
        <taxon>Embryophyta</taxon>
        <taxon>Bryophyta</taxon>
        <taxon>Bryophytina</taxon>
        <taxon>Bryopsida</taxon>
        <taxon>Funariidae</taxon>
        <taxon>Funariales</taxon>
        <taxon>Funariaceae</taxon>
        <taxon>Physcomitrium</taxon>
    </lineage>
</organism>
<keyword evidence="5" id="KW-0949">S-adenosyl-L-methionine</keyword>
<evidence type="ECO:0000256" key="15">
    <source>
        <dbReference type="SAM" id="SignalP"/>
    </source>
</evidence>
<sequence length="443" mass="49605">MRWVQWVALSSLRAARSLTTSSAPTGFGFHGYSGVSAVVCKQGSVVSFHALALEKEPQPEDERRDGEVDRHSNEKPRSDNLREKSSIEGVSPVRSSTIEADPRYQRRHAEEADRVSDMLTDSHGRRHNYLRISLTERCNLRCHYCMPAEGVELTPNSGLLSQEEIIRIASTFVAGGVDKIRLTGGEPSIRSDIEEICEQLRSLPGLQNLAMTSNGIILSRKLFRLQAAGLNQLNISLDTLVPAKFELLTRRKGHNKVLQSIDTALGLGFSPVKVNTVVMRGLNDDEILDFVEITRDRDINVRFIEFMPFDGNVWNPKKLVSYVEMMDTIKNKFPSIYRLKDHPTDTAKNFRVEGYLGTVSFITSMTQHFCSGCNRLRLMADGNLKVCLFGPSEVSLRDAVRSGMQESELQQVISDAVKRKKAAHAGMFELARTQNRPMIHIGG</sequence>
<dbReference type="CDD" id="cd21117">
    <property type="entry name" value="Twitch_MoaA"/>
    <property type="match status" value="1"/>
</dbReference>
<keyword evidence="11" id="KW-0501">Molybdenum cofactor biosynthesis</keyword>
<keyword evidence="4" id="KW-0004">4Fe-4S</keyword>
<comment type="pathway">
    <text evidence="2">Cofactor biosynthesis; molybdopterin biosynthesis.</text>
</comment>
<dbReference type="HAMAP" id="MF_01225_B">
    <property type="entry name" value="MoaA_B"/>
    <property type="match status" value="1"/>
</dbReference>
<feature type="chain" id="PRO_5043158273" description="GTP 3',8-cyclase" evidence="15">
    <location>
        <begin position="18"/>
        <end position="443"/>
    </location>
</feature>
<evidence type="ECO:0000256" key="4">
    <source>
        <dbReference type="ARBA" id="ARBA00022485"/>
    </source>
</evidence>
<evidence type="ECO:0000256" key="13">
    <source>
        <dbReference type="ARBA" id="ARBA00048697"/>
    </source>
</evidence>
<dbReference type="InterPro" id="IPR007197">
    <property type="entry name" value="rSAM"/>
</dbReference>
<dbReference type="InterPro" id="IPR013483">
    <property type="entry name" value="MoaA"/>
</dbReference>
<reference evidence="17 19" key="1">
    <citation type="journal article" date="2008" name="Science">
        <title>The Physcomitrella genome reveals evolutionary insights into the conquest of land by plants.</title>
        <authorList>
            <person name="Rensing S."/>
            <person name="Lang D."/>
            <person name="Zimmer A."/>
            <person name="Terry A."/>
            <person name="Salamov A."/>
            <person name="Shapiro H."/>
            <person name="Nishiyama T."/>
            <person name="Perroud P.-F."/>
            <person name="Lindquist E."/>
            <person name="Kamisugi Y."/>
            <person name="Tanahashi T."/>
            <person name="Sakakibara K."/>
            <person name="Fujita T."/>
            <person name="Oishi K."/>
            <person name="Shin-I T."/>
            <person name="Kuroki Y."/>
            <person name="Toyoda A."/>
            <person name="Suzuki Y."/>
            <person name="Hashimoto A."/>
            <person name="Yamaguchi K."/>
            <person name="Sugano A."/>
            <person name="Kohara Y."/>
            <person name="Fujiyama A."/>
            <person name="Anterola A."/>
            <person name="Aoki S."/>
            <person name="Ashton N."/>
            <person name="Barbazuk W.B."/>
            <person name="Barker E."/>
            <person name="Bennetzen J."/>
            <person name="Bezanilla M."/>
            <person name="Blankenship R."/>
            <person name="Cho S.H."/>
            <person name="Dutcher S."/>
            <person name="Estelle M."/>
            <person name="Fawcett J.A."/>
            <person name="Gundlach H."/>
            <person name="Hanada K."/>
            <person name="Heyl A."/>
            <person name="Hicks K.A."/>
            <person name="Hugh J."/>
            <person name="Lohr M."/>
            <person name="Mayer K."/>
            <person name="Melkozernov A."/>
            <person name="Murata T."/>
            <person name="Nelson D."/>
            <person name="Pils B."/>
            <person name="Prigge M."/>
            <person name="Reiss B."/>
            <person name="Renner T."/>
            <person name="Rombauts S."/>
            <person name="Rushton P."/>
            <person name="Sanderfoot A."/>
            <person name="Schween G."/>
            <person name="Shiu S.-H."/>
            <person name="Stueber K."/>
            <person name="Theodoulou F.L."/>
            <person name="Tu H."/>
            <person name="Van de Peer Y."/>
            <person name="Verrier P.J."/>
            <person name="Waters E."/>
            <person name="Wood A."/>
            <person name="Yang L."/>
            <person name="Cove D."/>
            <person name="Cuming A."/>
            <person name="Hasebe M."/>
            <person name="Lucas S."/>
            <person name="Mishler D.B."/>
            <person name="Reski R."/>
            <person name="Grigoriev I."/>
            <person name="Quatrano R.S."/>
            <person name="Boore J.L."/>
        </authorList>
    </citation>
    <scope>NUCLEOTIDE SEQUENCE [LARGE SCALE GENOMIC DNA]</scope>
    <source>
        <strain evidence="18 19">cv. Gransden 2004</strain>
    </source>
</reference>
<dbReference type="InterPro" id="IPR058240">
    <property type="entry name" value="rSAM_sf"/>
</dbReference>
<dbReference type="InterPro" id="IPR013785">
    <property type="entry name" value="Aldolase_TIM"/>
</dbReference>
<dbReference type="SFLD" id="SFLDG01067">
    <property type="entry name" value="SPASM/twitch_domain_containing"/>
    <property type="match status" value="1"/>
</dbReference>
<feature type="region of interest" description="Disordered" evidence="14">
    <location>
        <begin position="55"/>
        <end position="114"/>
    </location>
</feature>
<dbReference type="PROSITE" id="PS51918">
    <property type="entry name" value="RADICAL_SAM"/>
    <property type="match status" value="1"/>
</dbReference>
<gene>
    <name evidence="18" type="primary">LOC112283887</name>
    <name evidence="17" type="ORF">PHYPA_008592</name>
</gene>
<evidence type="ECO:0000256" key="6">
    <source>
        <dbReference type="ARBA" id="ARBA00022723"/>
    </source>
</evidence>
<dbReference type="EnsemblPlants" id="Pp3c6_6420V3.1">
    <property type="protein sequence ID" value="Pp3c6_6420V3.1"/>
    <property type="gene ID" value="Pp3c6_6420"/>
</dbReference>
<dbReference type="FunCoup" id="A0A2K1KEK9">
    <property type="interactions" value="1881"/>
</dbReference>
<evidence type="ECO:0000256" key="11">
    <source>
        <dbReference type="ARBA" id="ARBA00023150"/>
    </source>
</evidence>
<dbReference type="InterPro" id="IPR000385">
    <property type="entry name" value="MoaA_NifB_PqqE_Fe-S-bd_CS"/>
</dbReference>
<evidence type="ECO:0000256" key="10">
    <source>
        <dbReference type="ARBA" id="ARBA00023134"/>
    </source>
</evidence>
<dbReference type="SMART" id="SM00729">
    <property type="entry name" value="Elp3"/>
    <property type="match status" value="1"/>
</dbReference>
<dbReference type="UniPathway" id="UPA00344"/>
<dbReference type="GeneID" id="112283887"/>
<dbReference type="EC" id="4.1.99.22" evidence="3"/>
<keyword evidence="10" id="KW-0342">GTP-binding</keyword>
<evidence type="ECO:0000256" key="9">
    <source>
        <dbReference type="ARBA" id="ARBA00023014"/>
    </source>
</evidence>
<dbReference type="RefSeq" id="XP_024378973.1">
    <property type="nucleotide sequence ID" value="XM_024523205.2"/>
</dbReference>
<dbReference type="Gramene" id="Pp3c6_6420V3.3">
    <property type="protein sequence ID" value="Pp3c6_6420V3.3"/>
    <property type="gene ID" value="Pp3c6_6420"/>
</dbReference>
<keyword evidence="8" id="KW-0408">Iron</keyword>
<dbReference type="EnsemblPlants" id="Pp3c6_6420V3.3">
    <property type="protein sequence ID" value="Pp3c6_6420V3.3"/>
    <property type="gene ID" value="Pp3c6_6420"/>
</dbReference>
<reference evidence="17 19" key="2">
    <citation type="journal article" date="2018" name="Plant J.">
        <title>The Physcomitrella patens chromosome-scale assembly reveals moss genome structure and evolution.</title>
        <authorList>
            <person name="Lang D."/>
            <person name="Ullrich K.K."/>
            <person name="Murat F."/>
            <person name="Fuchs J."/>
            <person name="Jenkins J."/>
            <person name="Haas F.B."/>
            <person name="Piednoel M."/>
            <person name="Gundlach H."/>
            <person name="Van Bel M."/>
            <person name="Meyberg R."/>
            <person name="Vives C."/>
            <person name="Morata J."/>
            <person name="Symeonidi A."/>
            <person name="Hiss M."/>
            <person name="Muchero W."/>
            <person name="Kamisugi Y."/>
            <person name="Saleh O."/>
            <person name="Blanc G."/>
            <person name="Decker E.L."/>
            <person name="van Gessel N."/>
            <person name="Grimwood J."/>
            <person name="Hayes R.D."/>
            <person name="Graham S.W."/>
            <person name="Gunter L.E."/>
            <person name="McDaniel S.F."/>
            <person name="Hoernstein S.N.W."/>
            <person name="Larsson A."/>
            <person name="Li F.W."/>
            <person name="Perroud P.F."/>
            <person name="Phillips J."/>
            <person name="Ranjan P."/>
            <person name="Rokshar D.S."/>
            <person name="Rothfels C.J."/>
            <person name="Schneider L."/>
            <person name="Shu S."/>
            <person name="Stevenson D.W."/>
            <person name="Thummler F."/>
            <person name="Tillich M."/>
            <person name="Villarreal Aguilar J.C."/>
            <person name="Widiez T."/>
            <person name="Wong G.K."/>
            <person name="Wymore A."/>
            <person name="Zhang Y."/>
            <person name="Zimmer A.D."/>
            <person name="Quatrano R.S."/>
            <person name="Mayer K.F.X."/>
            <person name="Goodstein D."/>
            <person name="Casacuberta J.M."/>
            <person name="Vandepoele K."/>
            <person name="Reski R."/>
            <person name="Cuming A.C."/>
            <person name="Tuskan G.A."/>
            <person name="Maumus F."/>
            <person name="Salse J."/>
            <person name="Schmutz J."/>
            <person name="Rensing S.A."/>
        </authorList>
    </citation>
    <scope>NUCLEOTIDE SEQUENCE [LARGE SCALE GENOMIC DNA]</scope>
    <source>
        <strain evidence="18 19">cv. Gransden 2004</strain>
    </source>
</reference>
<dbReference type="GO" id="GO:0005525">
    <property type="term" value="F:GTP binding"/>
    <property type="evidence" value="ECO:0007669"/>
    <property type="project" value="UniProtKB-KW"/>
</dbReference>
<evidence type="ECO:0000256" key="2">
    <source>
        <dbReference type="ARBA" id="ARBA00005046"/>
    </source>
</evidence>
<dbReference type="SFLD" id="SFLDG01386">
    <property type="entry name" value="main_SPASM_domain-containing"/>
    <property type="match status" value="1"/>
</dbReference>
<feature type="domain" description="Radical SAM core" evidence="16">
    <location>
        <begin position="122"/>
        <end position="335"/>
    </location>
</feature>
<dbReference type="Gramene" id="Pp3c6_6420V3.1">
    <property type="protein sequence ID" value="Pp3c6_6420V3.1"/>
    <property type="gene ID" value="Pp3c6_6420"/>
</dbReference>
<proteinExistence type="inferred from homology"/>
<dbReference type="STRING" id="3218.A0A2K1KEK9"/>
<evidence type="ECO:0000313" key="17">
    <source>
        <dbReference type="EMBL" id="PNR52218.1"/>
    </source>
</evidence>
<protein>
    <recommendedName>
        <fullName evidence="3">GTP 3',8-cyclase</fullName>
        <ecNumber evidence="3">4.1.99.22</ecNumber>
    </recommendedName>
</protein>
<dbReference type="GO" id="GO:0061798">
    <property type="term" value="F:GTP 3',8'-cyclase activity"/>
    <property type="evidence" value="ECO:0000318"/>
    <property type="project" value="GO_Central"/>
</dbReference>
<keyword evidence="15" id="KW-0732">Signal</keyword>
<dbReference type="GO" id="GO:0061799">
    <property type="term" value="F:cyclic pyranopterin monophosphate synthase activity"/>
    <property type="evidence" value="ECO:0000318"/>
    <property type="project" value="GO_Central"/>
</dbReference>
<feature type="compositionally biased region" description="Basic and acidic residues" evidence="14">
    <location>
        <begin position="55"/>
        <end position="86"/>
    </location>
</feature>
<evidence type="ECO:0000256" key="14">
    <source>
        <dbReference type="SAM" id="MobiDB-lite"/>
    </source>
</evidence>
<dbReference type="AlphaFoldDB" id="A0A2K1KEK9"/>
<name>A0A2K1KEK9_PHYPA</name>
<keyword evidence="7" id="KW-0547">Nucleotide-binding</keyword>
<dbReference type="Pfam" id="PF04055">
    <property type="entry name" value="Radical_SAM"/>
    <property type="match status" value="1"/>
</dbReference>
<accession>A0A2K1KEK9</accession>
<comment type="catalytic activity">
    <reaction evidence="13">
        <text>GTP + AH2 + S-adenosyl-L-methionine = (8S)-3',8-cyclo-7,8-dihydroguanosine 5'-triphosphate + 5'-deoxyadenosine + L-methionine + A + H(+)</text>
        <dbReference type="Rhea" id="RHEA:49576"/>
        <dbReference type="ChEBI" id="CHEBI:13193"/>
        <dbReference type="ChEBI" id="CHEBI:15378"/>
        <dbReference type="ChEBI" id="CHEBI:17319"/>
        <dbReference type="ChEBI" id="CHEBI:17499"/>
        <dbReference type="ChEBI" id="CHEBI:37565"/>
        <dbReference type="ChEBI" id="CHEBI:57844"/>
        <dbReference type="ChEBI" id="CHEBI:59789"/>
        <dbReference type="ChEBI" id="CHEBI:131766"/>
        <dbReference type="EC" id="4.1.99.22"/>
    </reaction>
</comment>
<dbReference type="InterPro" id="IPR006638">
    <property type="entry name" value="Elp3/MiaA/NifB-like_rSAM"/>
</dbReference>
<evidence type="ECO:0000256" key="12">
    <source>
        <dbReference type="ARBA" id="ARBA00023239"/>
    </source>
</evidence>
<evidence type="ECO:0000259" key="16">
    <source>
        <dbReference type="PROSITE" id="PS51918"/>
    </source>
</evidence>
<dbReference type="CDD" id="cd01335">
    <property type="entry name" value="Radical_SAM"/>
    <property type="match status" value="1"/>
</dbReference>
<evidence type="ECO:0000256" key="3">
    <source>
        <dbReference type="ARBA" id="ARBA00012167"/>
    </source>
</evidence>
<keyword evidence="9" id="KW-0411">Iron-sulfur</keyword>
<dbReference type="InterPro" id="IPR050105">
    <property type="entry name" value="MoCo_biosynth_MoaA/MoaC"/>
</dbReference>
<dbReference type="PANTHER" id="PTHR22960:SF0">
    <property type="entry name" value="MOLYBDENUM COFACTOR BIOSYNTHESIS PROTEIN 1"/>
    <property type="match status" value="1"/>
</dbReference>
<keyword evidence="6" id="KW-0479">Metal-binding</keyword>
<evidence type="ECO:0000256" key="1">
    <source>
        <dbReference type="ARBA" id="ARBA00001966"/>
    </source>
</evidence>
<reference evidence="18" key="3">
    <citation type="submission" date="2020-12" db="UniProtKB">
        <authorList>
            <consortium name="EnsemblPlants"/>
        </authorList>
    </citation>
    <scope>IDENTIFICATION</scope>
</reference>
<dbReference type="SFLD" id="SFLDS00029">
    <property type="entry name" value="Radical_SAM"/>
    <property type="match status" value="1"/>
</dbReference>
<dbReference type="Proteomes" id="UP000006727">
    <property type="component" value="Chromosome 6"/>
</dbReference>
<evidence type="ECO:0000313" key="19">
    <source>
        <dbReference type="Proteomes" id="UP000006727"/>
    </source>
</evidence>
<dbReference type="PROSITE" id="PS01305">
    <property type="entry name" value="MOAA_NIFB_PQQE"/>
    <property type="match status" value="1"/>
</dbReference>
<dbReference type="EMBL" id="ABEU02000006">
    <property type="protein sequence ID" value="PNR52218.1"/>
    <property type="molecule type" value="Genomic_DNA"/>
</dbReference>
<dbReference type="PANTHER" id="PTHR22960">
    <property type="entry name" value="MOLYBDOPTERIN COFACTOR SYNTHESIS PROTEIN A"/>
    <property type="match status" value="1"/>
</dbReference>
<dbReference type="Gene3D" id="3.20.20.70">
    <property type="entry name" value="Aldolase class I"/>
    <property type="match status" value="1"/>
</dbReference>
<evidence type="ECO:0000256" key="7">
    <source>
        <dbReference type="ARBA" id="ARBA00022741"/>
    </source>
</evidence>
<keyword evidence="12" id="KW-0456">Lyase</keyword>
<dbReference type="PaxDb" id="3218-PP1S180_13V6.1"/>